<keyword evidence="1" id="KW-0472">Membrane</keyword>
<evidence type="ECO:0000256" key="1">
    <source>
        <dbReference type="SAM" id="Phobius"/>
    </source>
</evidence>
<dbReference type="RefSeq" id="WP_406793298.1">
    <property type="nucleotide sequence ID" value="NZ_JBJHZX010000027.1"/>
</dbReference>
<accession>A0ABW8SNF7</accession>
<name>A0ABW8SNF7_9CLOT</name>
<proteinExistence type="predicted"/>
<comment type="caution">
    <text evidence="2">The sequence shown here is derived from an EMBL/GenBank/DDBJ whole genome shotgun (WGS) entry which is preliminary data.</text>
</comment>
<organism evidence="2 3">
    <name type="scientific">Candidatus Clostridium eludens</name>
    <dbReference type="NCBI Taxonomy" id="3381663"/>
    <lineage>
        <taxon>Bacteria</taxon>
        <taxon>Bacillati</taxon>
        <taxon>Bacillota</taxon>
        <taxon>Clostridia</taxon>
        <taxon>Eubacteriales</taxon>
        <taxon>Clostridiaceae</taxon>
        <taxon>Clostridium</taxon>
    </lineage>
</organism>
<sequence>MTNTKAAWKALVIIFILSSIFCAIYYHFHSDKNKTEIYSRLQVENVINNFFIEIKNGNLEDTSQYIDLNNKYYNLDFKLMNSTNQSMLKSIFTKIDYKIVHVSIRGSSAKARVQIVSIDLLNLYGKYSKELNPLVQAYLNGDKMERIQAKSNIKAILANKISKDIEEENYQKLTGIIKISLKKKDGKWIIEPDKDLIYYLTGKFTVLMSK</sequence>
<evidence type="ECO:0000313" key="3">
    <source>
        <dbReference type="Proteomes" id="UP001623660"/>
    </source>
</evidence>
<keyword evidence="1" id="KW-0812">Transmembrane</keyword>
<keyword evidence="1" id="KW-1133">Transmembrane helix</keyword>
<feature type="transmembrane region" description="Helical" evidence="1">
    <location>
        <begin position="6"/>
        <end position="28"/>
    </location>
</feature>
<reference evidence="2 3" key="1">
    <citation type="submission" date="2024-11" db="EMBL/GenBank/DDBJ databases">
        <authorList>
            <person name="Heng Y.C."/>
            <person name="Lim A.C.H."/>
            <person name="Lee J.K.Y."/>
            <person name="Kittelmann S."/>
        </authorList>
    </citation>
    <scope>NUCLEOTIDE SEQUENCE [LARGE SCALE GENOMIC DNA]</scope>
    <source>
        <strain evidence="2 3">WILCCON 0269</strain>
    </source>
</reference>
<dbReference type="EMBL" id="JBJHZX010000027">
    <property type="protein sequence ID" value="MFL0197193.1"/>
    <property type="molecule type" value="Genomic_DNA"/>
</dbReference>
<dbReference type="Proteomes" id="UP001623660">
    <property type="component" value="Unassembled WGS sequence"/>
</dbReference>
<evidence type="ECO:0008006" key="4">
    <source>
        <dbReference type="Google" id="ProtNLM"/>
    </source>
</evidence>
<gene>
    <name evidence="2" type="ORF">ACJDU8_16750</name>
</gene>
<keyword evidence="3" id="KW-1185">Reference proteome</keyword>
<evidence type="ECO:0000313" key="2">
    <source>
        <dbReference type="EMBL" id="MFL0197193.1"/>
    </source>
</evidence>
<protein>
    <recommendedName>
        <fullName evidence="4">Lipoprotein</fullName>
    </recommendedName>
</protein>